<dbReference type="EC" id="2.7.7.102" evidence="14"/>
<dbReference type="GO" id="GO:0005759">
    <property type="term" value="C:mitochondrial matrix"/>
    <property type="evidence" value="ECO:0007669"/>
    <property type="project" value="TreeGrafter"/>
</dbReference>
<dbReference type="GO" id="GO:0042276">
    <property type="term" value="P:error-prone translesion synthesis"/>
    <property type="evidence" value="ECO:0007669"/>
    <property type="project" value="InterPro"/>
</dbReference>
<dbReference type="InterPro" id="IPR012678">
    <property type="entry name" value="Ribosomal_uL23/eL15/eS24_sf"/>
</dbReference>
<evidence type="ECO:0000256" key="6">
    <source>
        <dbReference type="ARBA" id="ARBA00022980"/>
    </source>
</evidence>
<dbReference type="InParanoid" id="A0A1I7W1U8"/>
<dbReference type="GO" id="GO:0009411">
    <property type="term" value="P:response to UV"/>
    <property type="evidence" value="ECO:0007669"/>
    <property type="project" value="TreeGrafter"/>
</dbReference>
<keyword evidence="8" id="KW-0687">Ribonucleoprotein</keyword>
<evidence type="ECO:0000256" key="13">
    <source>
        <dbReference type="ARBA" id="ARBA00044677"/>
    </source>
</evidence>
<evidence type="ECO:0000256" key="8">
    <source>
        <dbReference type="ARBA" id="ARBA00023274"/>
    </source>
</evidence>
<proteinExistence type="inferred from homology"/>
<comment type="subcellular location">
    <subcellularLocation>
        <location evidence="1">Mitochondrion</location>
    </subcellularLocation>
</comment>
<dbReference type="GO" id="GO:0003735">
    <property type="term" value="F:structural constituent of ribosome"/>
    <property type="evidence" value="ECO:0007669"/>
    <property type="project" value="InterPro"/>
</dbReference>
<dbReference type="Gene3D" id="3.30.70.330">
    <property type="match status" value="1"/>
</dbReference>
<evidence type="ECO:0000256" key="10">
    <source>
        <dbReference type="ARBA" id="ARBA00038782"/>
    </source>
</evidence>
<dbReference type="InterPro" id="IPR013025">
    <property type="entry name" value="Ribosomal_uL23-like"/>
</dbReference>
<evidence type="ECO:0000256" key="3">
    <source>
        <dbReference type="ARBA" id="ARBA00009762"/>
    </source>
</evidence>
<name>A0A1I7W1U8_LOALO</name>
<dbReference type="Proteomes" id="UP000095285">
    <property type="component" value="Unassembled WGS sequence"/>
</dbReference>
<dbReference type="GO" id="GO:0006264">
    <property type="term" value="P:mitochondrial DNA replication"/>
    <property type="evidence" value="ECO:0007669"/>
    <property type="project" value="TreeGrafter"/>
</dbReference>
<evidence type="ECO:0000256" key="7">
    <source>
        <dbReference type="ARBA" id="ARBA00023128"/>
    </source>
</evidence>
<comment type="catalytic activity">
    <reaction evidence="13">
        <text>ssDNA + n NTP = ssDNA/pppN(pN)n-1 hybrid + (n-1) diphosphate.</text>
        <dbReference type="EC" id="2.7.7.102"/>
    </reaction>
</comment>
<evidence type="ECO:0000256" key="2">
    <source>
        <dbReference type="ARBA" id="ARBA00006700"/>
    </source>
</evidence>
<dbReference type="Pfam" id="PF23162">
    <property type="entry name" value="AEP_C962R"/>
    <property type="match status" value="1"/>
</dbReference>
<evidence type="ECO:0000256" key="9">
    <source>
        <dbReference type="ARBA" id="ARBA00026139"/>
    </source>
</evidence>
<dbReference type="InterPro" id="IPR044917">
    <property type="entry name" value="PRIMPOL"/>
</dbReference>
<sequence>MSTRIYRLWQPGNPKIRVFLPDFWIKIVDPYPVRLPKHVVKFEVDKRMTRHDVREYLEKIYNLPVREVRTLIKAGQITYDFPLDKEKRRALWKEDDRKYAYVFMRKGFEFQLPNLFEKCEEQEMWDKMKQKMPDVTNAEYINRDRHGLENFKMSNLERLNSINDNETWFYGTRDRDERTEMTDQTVLSEAQVCLEKQKPKRSLFDDSLGSFLVYKRQNDALLKCEQEGPMARVFAFEYSIHHPGQRQYLVSTVERFWEWYKKQYDVSFYELIPQNRPAHLYFDLEFYRETNPDVKEEDLIKDFNDCVSEVFMEMFGIDLDPEKEMLVLNASTITKFSEHIIIHLVDNHLFPSNISMKSFIQQLKENMLSSGRCLVWNADATKLITLFDATVYSANRNFRLYLSSKLGKNNPLVLSQRCNFYAHRKHLSRRQIFLDSLVVPASYNTPEIIYIPKVENGEYPDIQSRERKILTISTRVHASNENVVYISGRGPTSPFPVLDQHIIAINRWWKDNASIRQWKLSVDKFTISRHIIYYISNCRFCFNIGREHRSNGVYWIVDLDKLHCFQKCFDIDCNGSSSNYFPLPNFVCTSLSTKDVNLEANQISIQAPNTEVEDKTVGIDNMSKQLLLDVIREAKAMNETEVQKRMSATCQNAILKMGEQKNTRSRDLSELTDDELLNAFASFKN</sequence>
<keyword evidence="7" id="KW-0496">Mitochondrion</keyword>
<dbReference type="GO" id="GO:0006412">
    <property type="term" value="P:translation"/>
    <property type="evidence" value="ECO:0007669"/>
    <property type="project" value="InterPro"/>
</dbReference>
<comment type="similarity">
    <text evidence="3">Belongs to the eukaryotic-type primase small subunit family.</text>
</comment>
<keyword evidence="5" id="KW-0808">Transferase</keyword>
<dbReference type="GO" id="GO:1990904">
    <property type="term" value="C:ribonucleoprotein complex"/>
    <property type="evidence" value="ECO:0007669"/>
    <property type="project" value="UniProtKB-KW"/>
</dbReference>
<dbReference type="EC" id="2.7.7.7" evidence="4"/>
<keyword evidence="5" id="KW-0239">DNA-directed DNA polymerase</keyword>
<dbReference type="STRING" id="7209.A0A1I7W1U8"/>
<dbReference type="GO" id="GO:0031297">
    <property type="term" value="P:replication fork processing"/>
    <property type="evidence" value="ECO:0007669"/>
    <property type="project" value="TreeGrafter"/>
</dbReference>
<organism evidence="17 18">
    <name type="scientific">Loa loa</name>
    <name type="common">Eye worm</name>
    <name type="synonym">Filaria loa</name>
    <dbReference type="NCBI Taxonomy" id="7209"/>
    <lineage>
        <taxon>Eukaryota</taxon>
        <taxon>Metazoa</taxon>
        <taxon>Ecdysozoa</taxon>
        <taxon>Nematoda</taxon>
        <taxon>Chromadorea</taxon>
        <taxon>Rhabditida</taxon>
        <taxon>Spirurina</taxon>
        <taxon>Spiruromorpha</taxon>
        <taxon>Filarioidea</taxon>
        <taxon>Onchocercidae</taxon>
        <taxon>Loa</taxon>
    </lineage>
</organism>
<dbReference type="OrthoDB" id="5988181at2759"/>
<reference evidence="17" key="1">
    <citation type="submission" date="2012-04" db="EMBL/GenBank/DDBJ databases">
        <title>The Genome Sequence of Loa loa.</title>
        <authorList>
            <consortium name="The Broad Institute Genome Sequencing Platform"/>
            <consortium name="Broad Institute Genome Sequencing Center for Infectious Disease"/>
            <person name="Nutman T.B."/>
            <person name="Fink D.L."/>
            <person name="Russ C."/>
            <person name="Young S."/>
            <person name="Zeng Q."/>
            <person name="Gargeya S."/>
            <person name="Alvarado L."/>
            <person name="Berlin A."/>
            <person name="Chapman S.B."/>
            <person name="Chen Z."/>
            <person name="Freedman E."/>
            <person name="Gellesch M."/>
            <person name="Goldberg J."/>
            <person name="Griggs A."/>
            <person name="Gujja S."/>
            <person name="Heilman E.R."/>
            <person name="Heiman D."/>
            <person name="Howarth C."/>
            <person name="Mehta T."/>
            <person name="Neiman D."/>
            <person name="Pearson M."/>
            <person name="Roberts A."/>
            <person name="Saif S."/>
            <person name="Shea T."/>
            <person name="Shenoy N."/>
            <person name="Sisk P."/>
            <person name="Stolte C."/>
            <person name="Sykes S."/>
            <person name="White J."/>
            <person name="Yandava C."/>
            <person name="Haas B."/>
            <person name="Henn M.R."/>
            <person name="Nusbaum C."/>
            <person name="Birren B."/>
        </authorList>
    </citation>
    <scope>NUCLEOTIDE SEQUENCE [LARGE SCALE GENOMIC DNA]</scope>
</reference>
<evidence type="ECO:0000313" key="18">
    <source>
        <dbReference type="WBParaSite" id="EN70_8739"/>
    </source>
</evidence>
<keyword evidence="6" id="KW-0689">Ribosomal protein</keyword>
<evidence type="ECO:0000313" key="17">
    <source>
        <dbReference type="Proteomes" id="UP000095285"/>
    </source>
</evidence>
<keyword evidence="5" id="KW-0548">Nucleotidyltransferase</keyword>
<keyword evidence="17" id="KW-1185">Reference proteome</keyword>
<evidence type="ECO:0000256" key="14">
    <source>
        <dbReference type="ARBA" id="ARBA00044768"/>
    </source>
</evidence>
<dbReference type="InterPro" id="IPR012677">
    <property type="entry name" value="Nucleotide-bd_a/b_plait_sf"/>
</dbReference>
<comment type="similarity">
    <text evidence="2">Belongs to the universal ribosomal protein uL23 family.</text>
</comment>
<dbReference type="PANTHER" id="PTHR31399">
    <property type="entry name" value="DNA-DIRECTED PRIMASE / POLYMERASE PROTEIN"/>
    <property type="match status" value="1"/>
</dbReference>
<dbReference type="GO" id="GO:0003887">
    <property type="term" value="F:DNA-directed DNA polymerase activity"/>
    <property type="evidence" value="ECO:0007669"/>
    <property type="project" value="UniProtKB-KW"/>
</dbReference>
<evidence type="ECO:0000256" key="1">
    <source>
        <dbReference type="ARBA" id="ARBA00004173"/>
    </source>
</evidence>
<dbReference type="Pfam" id="PF00276">
    <property type="entry name" value="Ribosomal_L23"/>
    <property type="match status" value="1"/>
</dbReference>
<evidence type="ECO:0000259" key="16">
    <source>
        <dbReference type="Pfam" id="PF23162"/>
    </source>
</evidence>
<dbReference type="Pfam" id="PF03121">
    <property type="entry name" value="Herpes_UL52"/>
    <property type="match status" value="1"/>
</dbReference>
<evidence type="ECO:0000256" key="11">
    <source>
        <dbReference type="ARBA" id="ARBA00039977"/>
    </source>
</evidence>
<dbReference type="InterPro" id="IPR056443">
    <property type="entry name" value="AEP_C962R"/>
</dbReference>
<reference evidence="18" key="2">
    <citation type="submission" date="2016-11" db="UniProtKB">
        <authorList>
            <consortium name="WormBaseParasite"/>
        </authorList>
    </citation>
    <scope>IDENTIFICATION</scope>
</reference>
<evidence type="ECO:0000256" key="4">
    <source>
        <dbReference type="ARBA" id="ARBA00012417"/>
    </source>
</evidence>
<dbReference type="FunFam" id="3.30.70.330:FF:000284">
    <property type="entry name" value="39S ribosomal protein L23, mitochondrial"/>
    <property type="match status" value="1"/>
</dbReference>
<dbReference type="WBParaSite" id="EN70_8739">
    <property type="protein sequence ID" value="EN70_8739"/>
    <property type="gene ID" value="EN70_8739"/>
</dbReference>
<feature type="domain" description="C962R-like N-terminal AEP" evidence="16">
    <location>
        <begin position="251"/>
        <end position="415"/>
    </location>
</feature>
<gene>
    <name evidence="18" type="primary">LOAG_03275</name>
</gene>
<protein>
    <recommendedName>
        <fullName evidence="9">DNA-directed primase/polymerase protein</fullName>
        <ecNumber evidence="14">2.7.7.102</ecNumber>
        <ecNumber evidence="4">2.7.7.7</ecNumber>
    </recommendedName>
    <alternativeName>
        <fullName evidence="12">39S ribosomal protein L23, mitochondrial</fullName>
    </alternativeName>
    <alternativeName>
        <fullName evidence="11">Large ribosomal subunit protein uL23m</fullName>
    </alternativeName>
</protein>
<dbReference type="GO" id="GO:0003682">
    <property type="term" value="F:chromatin binding"/>
    <property type="evidence" value="ECO:0007669"/>
    <property type="project" value="TreeGrafter"/>
</dbReference>
<dbReference type="GO" id="GO:0005634">
    <property type="term" value="C:nucleus"/>
    <property type="evidence" value="ECO:0007669"/>
    <property type="project" value="TreeGrafter"/>
</dbReference>
<dbReference type="PANTHER" id="PTHR31399:SF0">
    <property type="entry name" value="DNA-DIRECTED PRIMASE_POLYMERASE PROTEIN"/>
    <property type="match status" value="1"/>
</dbReference>
<dbReference type="SUPFAM" id="SSF54189">
    <property type="entry name" value="Ribosomal proteins S24e, L23 and L15e"/>
    <property type="match status" value="1"/>
</dbReference>
<comment type="catalytic activity">
    <reaction evidence="15">
        <text>DNA(n) + a 2'-deoxyribonucleoside 5'-triphosphate = DNA(n+1) + diphosphate</text>
        <dbReference type="Rhea" id="RHEA:22508"/>
        <dbReference type="Rhea" id="RHEA-COMP:17339"/>
        <dbReference type="Rhea" id="RHEA-COMP:17340"/>
        <dbReference type="ChEBI" id="CHEBI:33019"/>
        <dbReference type="ChEBI" id="CHEBI:61560"/>
        <dbReference type="ChEBI" id="CHEBI:173112"/>
        <dbReference type="EC" id="2.7.7.7"/>
    </reaction>
    <physiologicalReaction direction="left-to-right" evidence="15">
        <dbReference type="Rhea" id="RHEA:22509"/>
    </physiologicalReaction>
</comment>
<dbReference type="eggNOG" id="ENOG502QS1Q">
    <property type="taxonomic scope" value="Eukaryota"/>
</dbReference>
<evidence type="ECO:0000256" key="5">
    <source>
        <dbReference type="ARBA" id="ARBA00022932"/>
    </source>
</evidence>
<comment type="subunit">
    <text evidence="10">Component of the mitochondrial ribosome large subunit (39S) which comprises a 16S rRNA and about 50 distinct proteins.</text>
</comment>
<accession>A0A1I7W1U8</accession>
<evidence type="ECO:0000256" key="15">
    <source>
        <dbReference type="ARBA" id="ARBA00047303"/>
    </source>
</evidence>
<dbReference type="GO" id="GO:0005840">
    <property type="term" value="C:ribosome"/>
    <property type="evidence" value="ECO:0007669"/>
    <property type="project" value="UniProtKB-KW"/>
</dbReference>
<dbReference type="AlphaFoldDB" id="A0A1I7W1U8"/>
<evidence type="ECO:0000256" key="12">
    <source>
        <dbReference type="ARBA" id="ARBA00041375"/>
    </source>
</evidence>